<sequence length="297" mass="31416">MNRFAALSIASAALLVASPTIAQRNFDNVEVTSEEIAPGVAVLFGAGGNIGVSYGEDATVMIDDQFAPLSTKIEAVVADLGATPVKYVVNTHWHFDHTGGNEHFGKTGATIFAHDNVRIRMAEGGTAAGNNTPPAPKKALPIVTYGQGLRFHLNGDTINLAFVGGGHTDGDSVVMWEEKNIVHMGDLYFNIPGYPFIDVNSGGNVYNAMQSLDLVIAMTDSDTKVIPGHGPMSNKAELVAYRAMIGEAVSRVEKLHSDGMSLEEAVAAQPLADIDRGEGGFISADAFVTAIWNSIEQ</sequence>
<feature type="chain" id="PRO_5047170322" evidence="2">
    <location>
        <begin position="23"/>
        <end position="297"/>
    </location>
</feature>
<dbReference type="InterPro" id="IPR001279">
    <property type="entry name" value="Metallo-B-lactamas"/>
</dbReference>
<dbReference type="Gene3D" id="3.60.15.10">
    <property type="entry name" value="Ribonuclease Z/Hydroxyacylglutathione hydrolase-like"/>
    <property type="match status" value="1"/>
</dbReference>
<evidence type="ECO:0000256" key="1">
    <source>
        <dbReference type="ARBA" id="ARBA00005250"/>
    </source>
</evidence>
<evidence type="ECO:0000313" key="5">
    <source>
        <dbReference type="Proteomes" id="UP000635384"/>
    </source>
</evidence>
<dbReference type="CDD" id="cd16282">
    <property type="entry name" value="metallo-hydrolase-like_MBL-fold"/>
    <property type="match status" value="1"/>
</dbReference>
<comment type="caution">
    <text evidence="4">The sequence shown here is derived from an EMBL/GenBank/DDBJ whole genome shotgun (WGS) entry which is preliminary data.</text>
</comment>
<accession>A0ABR8KU74</accession>
<dbReference type="RefSeq" id="WP_190787305.1">
    <property type="nucleotide sequence ID" value="NZ_JACXLC010000001.1"/>
</dbReference>
<keyword evidence="2" id="KW-0732">Signal</keyword>
<feature type="signal peptide" evidence="2">
    <location>
        <begin position="1"/>
        <end position="22"/>
    </location>
</feature>
<dbReference type="InterPro" id="IPR050855">
    <property type="entry name" value="NDM-1-like"/>
</dbReference>
<dbReference type="SMART" id="SM00849">
    <property type="entry name" value="Lactamase_B"/>
    <property type="match status" value="1"/>
</dbReference>
<dbReference type="PANTHER" id="PTHR42951:SF4">
    <property type="entry name" value="ACYL-COENZYME A THIOESTERASE MBLAC2"/>
    <property type="match status" value="1"/>
</dbReference>
<organism evidence="4 5">
    <name type="scientific">Erythrobacter rubeus</name>
    <dbReference type="NCBI Taxonomy" id="2760803"/>
    <lineage>
        <taxon>Bacteria</taxon>
        <taxon>Pseudomonadati</taxon>
        <taxon>Pseudomonadota</taxon>
        <taxon>Alphaproteobacteria</taxon>
        <taxon>Sphingomonadales</taxon>
        <taxon>Erythrobacteraceae</taxon>
        <taxon>Erythrobacter/Porphyrobacter group</taxon>
        <taxon>Erythrobacter</taxon>
    </lineage>
</organism>
<reference evidence="4 5" key="1">
    <citation type="submission" date="2020-09" db="EMBL/GenBank/DDBJ databases">
        <authorList>
            <person name="Yoon J.-W."/>
        </authorList>
    </citation>
    <scope>NUCLEOTIDE SEQUENCE [LARGE SCALE GENOMIC DNA]</scope>
    <source>
        <strain evidence="4 5">KMU-140</strain>
    </source>
</reference>
<feature type="domain" description="Metallo-beta-lactamase" evidence="3">
    <location>
        <begin position="47"/>
        <end position="229"/>
    </location>
</feature>
<dbReference type="EMBL" id="JACXLC010000001">
    <property type="protein sequence ID" value="MBD2841797.1"/>
    <property type="molecule type" value="Genomic_DNA"/>
</dbReference>
<dbReference type="SUPFAM" id="SSF56281">
    <property type="entry name" value="Metallo-hydrolase/oxidoreductase"/>
    <property type="match status" value="1"/>
</dbReference>
<name>A0ABR8KU74_9SPHN</name>
<evidence type="ECO:0000259" key="3">
    <source>
        <dbReference type="SMART" id="SM00849"/>
    </source>
</evidence>
<comment type="similarity">
    <text evidence="1">Belongs to the metallo-beta-lactamase superfamily. Class-B beta-lactamase family.</text>
</comment>
<dbReference type="Proteomes" id="UP000635384">
    <property type="component" value="Unassembled WGS sequence"/>
</dbReference>
<dbReference type="PANTHER" id="PTHR42951">
    <property type="entry name" value="METALLO-BETA-LACTAMASE DOMAIN-CONTAINING"/>
    <property type="match status" value="1"/>
</dbReference>
<gene>
    <name evidence="4" type="ORF">IB285_05920</name>
</gene>
<protein>
    <submittedName>
        <fullName evidence="4">MBL fold metallo-hydrolase</fullName>
    </submittedName>
</protein>
<proteinExistence type="inferred from homology"/>
<dbReference type="Pfam" id="PF00753">
    <property type="entry name" value="Lactamase_B"/>
    <property type="match status" value="1"/>
</dbReference>
<evidence type="ECO:0000313" key="4">
    <source>
        <dbReference type="EMBL" id="MBD2841797.1"/>
    </source>
</evidence>
<evidence type="ECO:0000256" key="2">
    <source>
        <dbReference type="SAM" id="SignalP"/>
    </source>
</evidence>
<dbReference type="InterPro" id="IPR036866">
    <property type="entry name" value="RibonucZ/Hydroxyglut_hydro"/>
</dbReference>
<keyword evidence="5" id="KW-1185">Reference proteome</keyword>